<accession>A0A1G1VPE7</accession>
<dbReference type="EMBL" id="MHCH01000030">
    <property type="protein sequence ID" value="OGY17278.1"/>
    <property type="molecule type" value="Genomic_DNA"/>
</dbReference>
<dbReference type="Pfam" id="PF13196">
    <property type="entry name" value="DUF4012"/>
    <property type="match status" value="1"/>
</dbReference>
<sequence length="838" mass="92419">MSSAPLVESVADQPVAQIINAQAFVGPALADALTARRLKIITAPSPLTGDYIFYFSASGSDIHQFLARVPRSAKILIASPLDTDIDPPELLASHPNLRLVTLPPHLYGPGLDLNKAGILGELLTQLRNHQPLRIVGDGLTPAYPTFISDVMSGITAAMFSAHTEGHQFILINPQSISLLNLAYLLRSLAPGHQLIESAEGPAPNPIDLPDDWLTSQQELHWSPKTDLTAGLHQTLQSLNSSMSSVPSVPSVPLPAGRQASVITPSRFSVRLKFLFLPILLLLFWLIFAPPAHLFLGLRSLKNSQASLLAGNLDRSSSAAYRALSSFDRSHQGINFFAATIGRWLFPDLFLRATKITTSLNHLSRGQLDLIQAATAPDLNLAGLSLKQAKINFSLAHIELAKPRPRLPFLTSFSSQTAQSLELASRAEILVNLAGQLFTGPKKTYLILLQNSGELRPTGGFIESLAFLTVESGKLLDLEFVNVYTADSQLQGQVEPPSSLKTYLDSTSWYLRDSNWDPDFANSARQAEWFVDKEFHRPLAGTFAVNLYFLRDLLSALGPLEITALDQTLTADNLFDRIQSSRQPDLLIKIFQSLSNRITSISPPDRVKFISTLIDSLAHRQLLITPIDPQAAALVAGERWDGGLAHPAPDFLAIREANLGVNQANFFIRRNLHYRLRAFKEDNLVATVLINYDNTSPSAAWPAGAYKNYLRLYLPLGSQLQQVTLNQQIIPLSDLSLSVDHQRTVIGFLVTVPTQEQRTVEVTYKLPHQLIFDDQNRTVYNLFISKQSGTDSDPLTVNLTFPPYIQVVRTTPVREPLPGAITFLTDLSTDRLFTMELEK</sequence>
<evidence type="ECO:0000313" key="2">
    <source>
        <dbReference type="EMBL" id="OGY17278.1"/>
    </source>
</evidence>
<evidence type="ECO:0000313" key="3">
    <source>
        <dbReference type="Proteomes" id="UP000177324"/>
    </source>
</evidence>
<organism evidence="2 3">
    <name type="scientific">Candidatus Chisholmbacteria bacterium RIFCSPHIGHO2_01_FULL_48_12</name>
    <dbReference type="NCBI Taxonomy" id="1797589"/>
    <lineage>
        <taxon>Bacteria</taxon>
        <taxon>Candidatus Chisholmiibacteriota</taxon>
    </lineage>
</organism>
<protein>
    <recommendedName>
        <fullName evidence="4">DUF4012 domain-containing protein</fullName>
    </recommendedName>
</protein>
<dbReference type="SUPFAM" id="SSF51735">
    <property type="entry name" value="NAD(P)-binding Rossmann-fold domains"/>
    <property type="match status" value="1"/>
</dbReference>
<evidence type="ECO:0008006" key="4">
    <source>
        <dbReference type="Google" id="ProtNLM"/>
    </source>
</evidence>
<gene>
    <name evidence="2" type="ORF">A2784_03665</name>
</gene>
<name>A0A1G1VPE7_9BACT</name>
<dbReference type="InterPro" id="IPR025101">
    <property type="entry name" value="DUF4012"/>
</dbReference>
<keyword evidence="1" id="KW-0812">Transmembrane</keyword>
<dbReference type="InterPro" id="IPR036291">
    <property type="entry name" value="NAD(P)-bd_dom_sf"/>
</dbReference>
<keyword evidence="1" id="KW-0472">Membrane</keyword>
<keyword evidence="1" id="KW-1133">Transmembrane helix</keyword>
<dbReference type="Proteomes" id="UP000177324">
    <property type="component" value="Unassembled WGS sequence"/>
</dbReference>
<feature type="transmembrane region" description="Helical" evidence="1">
    <location>
        <begin position="273"/>
        <end position="295"/>
    </location>
</feature>
<dbReference type="Gene3D" id="3.40.50.720">
    <property type="entry name" value="NAD(P)-binding Rossmann-like Domain"/>
    <property type="match status" value="1"/>
</dbReference>
<reference evidence="2 3" key="1">
    <citation type="journal article" date="2016" name="Nat. Commun.">
        <title>Thousands of microbial genomes shed light on interconnected biogeochemical processes in an aquifer system.</title>
        <authorList>
            <person name="Anantharaman K."/>
            <person name="Brown C.T."/>
            <person name="Hug L.A."/>
            <person name="Sharon I."/>
            <person name="Castelle C.J."/>
            <person name="Probst A.J."/>
            <person name="Thomas B.C."/>
            <person name="Singh A."/>
            <person name="Wilkins M.J."/>
            <person name="Karaoz U."/>
            <person name="Brodie E.L."/>
            <person name="Williams K.H."/>
            <person name="Hubbard S.S."/>
            <person name="Banfield J.F."/>
        </authorList>
    </citation>
    <scope>NUCLEOTIDE SEQUENCE [LARGE SCALE GENOMIC DNA]</scope>
</reference>
<comment type="caution">
    <text evidence="2">The sequence shown here is derived from an EMBL/GenBank/DDBJ whole genome shotgun (WGS) entry which is preliminary data.</text>
</comment>
<proteinExistence type="predicted"/>
<dbReference type="STRING" id="1797589.A2784_03665"/>
<evidence type="ECO:0000256" key="1">
    <source>
        <dbReference type="SAM" id="Phobius"/>
    </source>
</evidence>
<dbReference type="AlphaFoldDB" id="A0A1G1VPE7"/>